<dbReference type="Proteomes" id="UP000041254">
    <property type="component" value="Unassembled WGS sequence"/>
</dbReference>
<sequence>MLLSESPRRMGGSDVALTRSLSLRAYGMMHNGLPQQRGDFAPIQYFKTPNSGPPRREGREGGGGGQSASSGGVTTYNATAGVGAGAAAAATTSEGVGVGGGGEGGVQQHGRGRREREGSFSVKKGRQYLCSRYQQALQALKQQQETNTPKPGEPGYIHVWRDRAAVASQHLPVKPAKEDFVLQLQKALRQLPARDPPASRPKQPSPKPSVPFSPQSANDGGSGDSADKGRGEGHQQGGSKGLPTIPEEKRSPCVTGVVHPTTSTPLNTSSADAASNRSTPPPPLSASPQRAKDAAATIAADELAVLPMAMMSSSVFDKLKRLESHLSEEDYKRLMELWGDGSRGAALSDLALRSSSISDLANVVRDKIRTERERERRRG</sequence>
<gene>
    <name evidence="2" type="ORF">Vbra_22566</name>
</gene>
<feature type="compositionally biased region" description="Pro residues" evidence="1">
    <location>
        <begin position="194"/>
        <end position="211"/>
    </location>
</feature>
<reference evidence="2 3" key="1">
    <citation type="submission" date="2014-11" db="EMBL/GenBank/DDBJ databases">
        <authorList>
            <person name="Zhu J."/>
            <person name="Qi W."/>
            <person name="Song R."/>
        </authorList>
    </citation>
    <scope>NUCLEOTIDE SEQUENCE [LARGE SCALE GENOMIC DNA]</scope>
</reference>
<protein>
    <submittedName>
        <fullName evidence="2">Uncharacterized protein</fullName>
    </submittedName>
</protein>
<feature type="compositionally biased region" description="Gly residues" evidence="1">
    <location>
        <begin position="96"/>
        <end position="107"/>
    </location>
</feature>
<organism evidence="2 3">
    <name type="scientific">Vitrella brassicaformis (strain CCMP3155)</name>
    <dbReference type="NCBI Taxonomy" id="1169540"/>
    <lineage>
        <taxon>Eukaryota</taxon>
        <taxon>Sar</taxon>
        <taxon>Alveolata</taxon>
        <taxon>Colpodellida</taxon>
        <taxon>Vitrellaceae</taxon>
        <taxon>Vitrella</taxon>
    </lineage>
</organism>
<dbReference type="AlphaFoldDB" id="A0A0G4FBW8"/>
<dbReference type="EMBL" id="CDMY01000401">
    <property type="protein sequence ID" value="CEM10116.1"/>
    <property type="molecule type" value="Genomic_DNA"/>
</dbReference>
<dbReference type="VEuPathDB" id="CryptoDB:Vbra_22566"/>
<feature type="compositionally biased region" description="Polar residues" evidence="1">
    <location>
        <begin position="260"/>
        <end position="278"/>
    </location>
</feature>
<dbReference type="InParanoid" id="A0A0G4FBW8"/>
<name>A0A0G4FBW8_VITBC</name>
<keyword evidence="3" id="KW-1185">Reference proteome</keyword>
<accession>A0A0G4FBW8</accession>
<feature type="region of interest" description="Disordered" evidence="1">
    <location>
        <begin position="43"/>
        <end position="74"/>
    </location>
</feature>
<evidence type="ECO:0000313" key="2">
    <source>
        <dbReference type="EMBL" id="CEM10116.1"/>
    </source>
</evidence>
<evidence type="ECO:0000256" key="1">
    <source>
        <dbReference type="SAM" id="MobiDB-lite"/>
    </source>
</evidence>
<proteinExistence type="predicted"/>
<feature type="region of interest" description="Disordered" evidence="1">
    <location>
        <begin position="192"/>
        <end position="292"/>
    </location>
</feature>
<evidence type="ECO:0000313" key="3">
    <source>
        <dbReference type="Proteomes" id="UP000041254"/>
    </source>
</evidence>
<feature type="region of interest" description="Disordered" evidence="1">
    <location>
        <begin position="94"/>
        <end position="123"/>
    </location>
</feature>